<dbReference type="Proteomes" id="UP001368318">
    <property type="component" value="Chromosome"/>
</dbReference>
<dbReference type="Gene3D" id="1.25.10.10">
    <property type="entry name" value="Leucine-rich Repeat Variant"/>
    <property type="match status" value="1"/>
</dbReference>
<dbReference type="EMBL" id="CP136924">
    <property type="protein sequence ID" value="WXA03015.1"/>
    <property type="molecule type" value="Genomic_DNA"/>
</dbReference>
<accession>A0AAU6NZP6</accession>
<proteinExistence type="predicted"/>
<evidence type="ECO:0000313" key="4">
    <source>
        <dbReference type="Proteomes" id="UP001368318"/>
    </source>
</evidence>
<name>A0AAU6NZP6_9FLAO</name>
<dbReference type="InterPro" id="IPR016024">
    <property type="entry name" value="ARM-type_fold"/>
</dbReference>
<reference evidence="2 4" key="1">
    <citation type="submission" date="2023-10" db="EMBL/GenBank/DDBJ databases">
        <title>Culture-based analysis of two novel bacteria associated with mangrove crab gills.</title>
        <authorList>
            <person name="Yang X."/>
            <person name="Garuglieri E."/>
            <person name="Van Goethem M.W."/>
            <person name="Fusi M."/>
            <person name="Marasco R."/>
            <person name="Daffonchio D.G."/>
        </authorList>
    </citation>
    <scope>NUCLEOTIDE SEQUENCE [LARGE SCALE GENOMIC DNA]</scope>
    <source>
        <strain evidence="3">UG2-1</strain>
        <strain evidence="2">UG2-2</strain>
        <strain evidence="4">UG2_2</strain>
    </source>
</reference>
<evidence type="ECO:0000256" key="1">
    <source>
        <dbReference type="SAM" id="Coils"/>
    </source>
</evidence>
<keyword evidence="4" id="KW-1185">Reference proteome</keyword>
<dbReference type="InterPro" id="IPR011989">
    <property type="entry name" value="ARM-like"/>
</dbReference>
<dbReference type="SUPFAM" id="SSF48371">
    <property type="entry name" value="ARM repeat"/>
    <property type="match status" value="1"/>
</dbReference>
<dbReference type="EMBL" id="CP136925">
    <property type="protein sequence ID" value="WXA14561.1"/>
    <property type="molecule type" value="Genomic_DNA"/>
</dbReference>
<organism evidence="2 4">
    <name type="scientific">Mangrovimonas cancribranchiae</name>
    <dbReference type="NCBI Taxonomy" id="3080055"/>
    <lineage>
        <taxon>Bacteria</taxon>
        <taxon>Pseudomonadati</taxon>
        <taxon>Bacteroidota</taxon>
        <taxon>Flavobacteriia</taxon>
        <taxon>Flavobacteriales</taxon>
        <taxon>Flavobacteriaceae</taxon>
        <taxon>Mangrovimonas</taxon>
    </lineage>
</organism>
<evidence type="ECO:0000313" key="3">
    <source>
        <dbReference type="EMBL" id="WXA14561.1"/>
    </source>
</evidence>
<feature type="coiled-coil region" evidence="1">
    <location>
        <begin position="101"/>
        <end position="141"/>
    </location>
</feature>
<dbReference type="KEGG" id="mcaa:R3L15_06665"/>
<evidence type="ECO:0000313" key="2">
    <source>
        <dbReference type="EMBL" id="WXA03015.1"/>
    </source>
</evidence>
<dbReference type="RefSeq" id="WP_338734025.1">
    <property type="nucleotide sequence ID" value="NZ_CP136924.1"/>
</dbReference>
<gene>
    <name evidence="3" type="ORF">R3L15_06665</name>
    <name evidence="2" type="ORF">R3L16_00735</name>
</gene>
<feature type="coiled-coil region" evidence="1">
    <location>
        <begin position="925"/>
        <end position="952"/>
    </location>
</feature>
<keyword evidence="1" id="KW-0175">Coiled coil</keyword>
<sequence>MSRINNSHNQFKDSINLGKKSNSLIPKIKNWCSNIKIDSEYGGMMGEMGLPTMNTISCTQFRGGSAMNLEWIAHDFIVGNCPNCKFHNELSKNNFGRVVLIEHEKRRKKREREKSQELEIIRLLEQKLNDFLKDKEKLKTTEVSILKLLISLKESSSNIKKKANELFEASKLSPSFFTSLSLDYLSIYLNDDEINNLIIDSCQNIIAHNENVISKYFQEKVISLIENEKTVNLFLKVLPFKNLKKEQVINISPYLIKNYDLSSFDRYNHFENHSTSIISFFNNLYITYREDFYFLFKKSLQESDSNFRANTVLILNHLFSLNCNTTIPLIKDLVKSLDLQDSDFPKSADFIISNTLVKITKSHAQKVFDTINNEFEKMTIGGKIEVFRFYELYINDSKKNTKSTYTLNLINQLIKICLDKNPPELKKKAINTLENFSRENPEMILKDFDSFIGVLSNSVIAKSTFEWYKKDLDKDTLTFNPLKGKNVYDIINEENKLEHEIRELKGILKNLLKHNPTKLYEKLIEIIRNIEEKDKNGTQLKLFFIEILRDGVNDSILLTNILPDLHSWLLDFKNISLRVQALKFIEKLLSNHFNIVPQTIFSLLEIFLNDSDNLIKKYTILCYKQILINKKRITNEDTKTLLNLYKDKYVIVHKTATEITYKLFDLLDIKGRHILLAYLLDLLEVYHNENDRDVEFCKKLFKQSMYVSKGVNPNHFDKVEKVLIKKYLIEYCRNGDYYSCLNSLKELNTFRKKNSYYNALWLECSLLFLNKTTPNKFQPFLNSDRGKIYIEILSLNLIDLLSFKEIMKENIKKRSLENIDLYINDLNFTLIIFSFYGLNEDILEITSFIKEKIPSIKTLDYFFNKIDEFSRFAKLALIKQNNISNLELSGLIDNQEISKNEVIAIQEALTKKQFTLFYNFKIKNIDIVLNEKNELLSNYKKLEDLSSNSKEEGFFFSLKSLGIGILFLIEWSKDILEGNINSNSKLIASKTNMSLINTDCFSHIPLLKEQIQNIIESIKVIKDFNPEKIIELVNKYAEIKIPFIYHLRKNEKKFYSENINEKTHEENEVNIVSLELYIRNNPWANPQILKSKEVYIIKGIVKLNNIPSGYKILKIQPSTTSSKIFELNIEEIQLDNDKLQYEVNGSILFNYSQNSLDELITIKLIPFFSNKKDKICPTIIGYDELITKVLDEKNEIFQTGFKMMDKKSFELYNDPLIKQLDNEEKNNFFTLLNGIVNYQGYCLQSGKYKGVKNYKEDKFRDELIQHLTANPSIGENISKEAHNAGGRVEITFKGIPTELKVETKLSERNKIIEKYGNQPLAYSSGNSKLVSIICVLDLTEKKSPPSPAINNIIINTMKTHGFQNNNSEYKPFQIFVFIDGNTKNPSDYSK</sequence>
<protein>
    <submittedName>
        <fullName evidence="2">Uncharacterized protein</fullName>
    </submittedName>
</protein>